<evidence type="ECO:0000256" key="1">
    <source>
        <dbReference type="SAM" id="Phobius"/>
    </source>
</evidence>
<accession>A0A2S9QR27</accession>
<feature type="transmembrane region" description="Helical" evidence="1">
    <location>
        <begin position="207"/>
        <end position="231"/>
    </location>
</feature>
<dbReference type="Pfam" id="PF06168">
    <property type="entry name" value="DUF981"/>
    <property type="match status" value="1"/>
</dbReference>
<keyword evidence="1" id="KW-0812">Transmembrane</keyword>
<dbReference type="EMBL" id="MWZD01000013">
    <property type="protein sequence ID" value="PRI12044.1"/>
    <property type="molecule type" value="Genomic_DNA"/>
</dbReference>
<dbReference type="AlphaFoldDB" id="A0A2S9QR27"/>
<dbReference type="InterPro" id="IPR009324">
    <property type="entry name" value="DUF981"/>
</dbReference>
<feature type="transmembrane region" description="Helical" evidence="1">
    <location>
        <begin position="86"/>
        <end position="108"/>
    </location>
</feature>
<feature type="transmembrane region" description="Helical" evidence="1">
    <location>
        <begin position="129"/>
        <end position="154"/>
    </location>
</feature>
<evidence type="ECO:0008006" key="4">
    <source>
        <dbReference type="Google" id="ProtNLM"/>
    </source>
</evidence>
<keyword evidence="1" id="KW-0472">Membrane</keyword>
<evidence type="ECO:0000313" key="3">
    <source>
        <dbReference type="Proteomes" id="UP000238650"/>
    </source>
</evidence>
<sequence>MHPTIAAAEGLVIDWTQMPTYNTIMSVAAGAGLLTVVWLARALQLGKPARLEGYAVAFGVLGTILTLTGAHMTLTWPLAKYFPFDNIIFGEPSLGFGVLLLGSAVLLWRRRELPETEDRARELAAVIAPLNIIIVGLGLALGAIAFAGLIFQLFAAPPEEPISGAFAQWPWVEATFMSGMFGVTGIGAVLFPLALRGYRAGAPRTAWQWIVGICIGLPGLGFFLFGALNFFTHVGLIINTMGS</sequence>
<dbReference type="RefSeq" id="WP_105804352.1">
    <property type="nucleotide sequence ID" value="NZ_MWZD01000013.1"/>
</dbReference>
<proteinExistence type="predicted"/>
<feature type="transmembrane region" description="Helical" evidence="1">
    <location>
        <begin position="20"/>
        <end position="39"/>
    </location>
</feature>
<gene>
    <name evidence="2" type="ORF">B4915_02975</name>
</gene>
<feature type="transmembrane region" description="Helical" evidence="1">
    <location>
        <begin position="174"/>
        <end position="195"/>
    </location>
</feature>
<evidence type="ECO:0000313" key="2">
    <source>
        <dbReference type="EMBL" id="PRI12044.1"/>
    </source>
</evidence>
<comment type="caution">
    <text evidence="2">The sequence shown here is derived from an EMBL/GenBank/DDBJ whole genome shotgun (WGS) entry which is preliminary data.</text>
</comment>
<dbReference type="Proteomes" id="UP000238650">
    <property type="component" value="Unassembled WGS sequence"/>
</dbReference>
<dbReference type="OrthoDB" id="1420765at2"/>
<protein>
    <recommendedName>
        <fullName evidence="4">DUF981 domain-containing protein</fullName>
    </recommendedName>
</protein>
<feature type="transmembrane region" description="Helical" evidence="1">
    <location>
        <begin position="51"/>
        <end position="74"/>
    </location>
</feature>
<keyword evidence="3" id="KW-1185">Reference proteome</keyword>
<name>A0A2S9QR27_9MICO</name>
<keyword evidence="1" id="KW-1133">Transmembrane helix</keyword>
<organism evidence="2 3">
    <name type="scientific">Leucobacter massiliensis</name>
    <dbReference type="NCBI Taxonomy" id="1686285"/>
    <lineage>
        <taxon>Bacteria</taxon>
        <taxon>Bacillati</taxon>
        <taxon>Actinomycetota</taxon>
        <taxon>Actinomycetes</taxon>
        <taxon>Micrococcales</taxon>
        <taxon>Microbacteriaceae</taxon>
        <taxon>Leucobacter</taxon>
    </lineage>
</organism>
<reference evidence="2 3" key="1">
    <citation type="journal article" date="2017" name="New Microbes New Infect">
        <title>Genome sequence of 'Leucobacter massiliensis' sp. nov. isolated from human pharynx after travel to the 2014 Hajj.</title>
        <authorList>
            <person name="Leangapichart T."/>
            <person name="Gautret P."/>
            <person name="Nguyen T.T."/>
            <person name="Armstrong N."/>
            <person name="Rolain J.M."/>
        </authorList>
    </citation>
    <scope>NUCLEOTIDE SEQUENCE [LARGE SCALE GENOMIC DNA]</scope>
    <source>
        <strain evidence="2 3">122RC15</strain>
    </source>
</reference>